<accession>A0AAE0P1K1</accession>
<dbReference type="GO" id="GO:0016887">
    <property type="term" value="F:ATP hydrolysis activity"/>
    <property type="evidence" value="ECO:0007669"/>
    <property type="project" value="InterPro"/>
</dbReference>
<dbReference type="AlphaFoldDB" id="A0AAE0P1K1"/>
<feature type="compositionally biased region" description="Polar residues" evidence="4">
    <location>
        <begin position="415"/>
        <end position="425"/>
    </location>
</feature>
<feature type="compositionally biased region" description="Low complexity" evidence="4">
    <location>
        <begin position="180"/>
        <end position="193"/>
    </location>
</feature>
<dbReference type="GO" id="GO:0005524">
    <property type="term" value="F:ATP binding"/>
    <property type="evidence" value="ECO:0007669"/>
    <property type="project" value="UniProtKB-KW"/>
</dbReference>
<keyword evidence="7" id="KW-1185">Reference proteome</keyword>
<dbReference type="SMART" id="SM00382">
    <property type="entry name" value="AAA"/>
    <property type="match status" value="1"/>
</dbReference>
<evidence type="ECO:0000313" key="6">
    <source>
        <dbReference type="EMBL" id="KAK3391564.1"/>
    </source>
</evidence>
<dbReference type="PANTHER" id="PTHR23074">
    <property type="entry name" value="AAA DOMAIN-CONTAINING"/>
    <property type="match status" value="1"/>
</dbReference>
<name>A0AAE0P1K1_SORBR</name>
<evidence type="ECO:0000259" key="5">
    <source>
        <dbReference type="SMART" id="SM00382"/>
    </source>
</evidence>
<dbReference type="FunFam" id="3.40.50.300:FF:000093">
    <property type="entry name" value="Fidgetin-like 1"/>
    <property type="match status" value="1"/>
</dbReference>
<keyword evidence="2" id="KW-0547">Nucleotide-binding</keyword>
<evidence type="ECO:0000256" key="2">
    <source>
        <dbReference type="ARBA" id="ARBA00022741"/>
    </source>
</evidence>
<feature type="compositionally biased region" description="Low complexity" evidence="4">
    <location>
        <begin position="348"/>
        <end position="360"/>
    </location>
</feature>
<keyword evidence="3" id="KW-0067">ATP-binding</keyword>
<feature type="compositionally biased region" description="Low complexity" evidence="4">
    <location>
        <begin position="279"/>
        <end position="289"/>
    </location>
</feature>
<comment type="caution">
    <text evidence="6">The sequence shown here is derived from an EMBL/GenBank/DDBJ whole genome shotgun (WGS) entry which is preliminary data.</text>
</comment>
<dbReference type="CDD" id="cd19509">
    <property type="entry name" value="RecA-like_VPS4-like"/>
    <property type="match status" value="1"/>
</dbReference>
<dbReference type="Gene3D" id="1.10.8.60">
    <property type="match status" value="1"/>
</dbReference>
<dbReference type="InterPro" id="IPR003960">
    <property type="entry name" value="ATPase_AAA_CS"/>
</dbReference>
<dbReference type="InterPro" id="IPR050304">
    <property type="entry name" value="MT-severing_AAA_ATPase"/>
</dbReference>
<dbReference type="Gene3D" id="3.40.50.300">
    <property type="entry name" value="P-loop containing nucleotide triphosphate hydrolases"/>
    <property type="match status" value="1"/>
</dbReference>
<organism evidence="6 7">
    <name type="scientific">Sordaria brevicollis</name>
    <dbReference type="NCBI Taxonomy" id="83679"/>
    <lineage>
        <taxon>Eukaryota</taxon>
        <taxon>Fungi</taxon>
        <taxon>Dikarya</taxon>
        <taxon>Ascomycota</taxon>
        <taxon>Pezizomycotina</taxon>
        <taxon>Sordariomycetes</taxon>
        <taxon>Sordariomycetidae</taxon>
        <taxon>Sordariales</taxon>
        <taxon>Sordariaceae</taxon>
        <taxon>Sordaria</taxon>
    </lineage>
</organism>
<dbReference type="Proteomes" id="UP001281003">
    <property type="component" value="Unassembled WGS sequence"/>
</dbReference>
<reference evidence="6" key="2">
    <citation type="submission" date="2023-07" db="EMBL/GenBank/DDBJ databases">
        <authorList>
            <consortium name="Lawrence Berkeley National Laboratory"/>
            <person name="Haridas S."/>
            <person name="Hensen N."/>
            <person name="Bonometti L."/>
            <person name="Westerberg I."/>
            <person name="Brannstrom I.O."/>
            <person name="Guillou S."/>
            <person name="Cros-Aarteil S."/>
            <person name="Calhoun S."/>
            <person name="Kuo A."/>
            <person name="Mondo S."/>
            <person name="Pangilinan J."/>
            <person name="Riley R."/>
            <person name="LaButti K."/>
            <person name="Andreopoulos B."/>
            <person name="Lipzen A."/>
            <person name="Chen C."/>
            <person name="Yanf M."/>
            <person name="Daum C."/>
            <person name="Ng V."/>
            <person name="Clum A."/>
            <person name="Steindorff A."/>
            <person name="Ohm R."/>
            <person name="Martin F."/>
            <person name="Silar P."/>
            <person name="Natvig D."/>
            <person name="Lalanne C."/>
            <person name="Gautier V."/>
            <person name="Ament-velasquez S.L."/>
            <person name="Kruys A."/>
            <person name="Hutchinson M.I."/>
            <person name="Powell A.J."/>
            <person name="Barry K."/>
            <person name="Miller A.N."/>
            <person name="Grigoriev I.V."/>
            <person name="Debuchy R."/>
            <person name="Gladieux P."/>
            <person name="Thoren M.H."/>
            <person name="Johannesson H."/>
        </authorList>
    </citation>
    <scope>NUCLEOTIDE SEQUENCE</scope>
    <source>
        <strain evidence="6">FGSC 1904</strain>
    </source>
</reference>
<protein>
    <submittedName>
        <fullName evidence="6">P-loop containing nucleoside triphosphate hydrolase protein</fullName>
    </submittedName>
</protein>
<evidence type="ECO:0000256" key="3">
    <source>
        <dbReference type="ARBA" id="ARBA00022840"/>
    </source>
</evidence>
<evidence type="ECO:0000256" key="4">
    <source>
        <dbReference type="SAM" id="MobiDB-lite"/>
    </source>
</evidence>
<proteinExistence type="inferred from homology"/>
<evidence type="ECO:0000256" key="1">
    <source>
        <dbReference type="ARBA" id="ARBA00006914"/>
    </source>
</evidence>
<reference evidence="6" key="1">
    <citation type="journal article" date="2023" name="Mol. Phylogenet. Evol.">
        <title>Genome-scale phylogeny and comparative genomics of the fungal order Sordariales.</title>
        <authorList>
            <person name="Hensen N."/>
            <person name="Bonometti L."/>
            <person name="Westerberg I."/>
            <person name="Brannstrom I.O."/>
            <person name="Guillou S."/>
            <person name="Cros-Aarteil S."/>
            <person name="Calhoun S."/>
            <person name="Haridas S."/>
            <person name="Kuo A."/>
            <person name="Mondo S."/>
            <person name="Pangilinan J."/>
            <person name="Riley R."/>
            <person name="LaButti K."/>
            <person name="Andreopoulos B."/>
            <person name="Lipzen A."/>
            <person name="Chen C."/>
            <person name="Yan M."/>
            <person name="Daum C."/>
            <person name="Ng V."/>
            <person name="Clum A."/>
            <person name="Steindorff A."/>
            <person name="Ohm R.A."/>
            <person name="Martin F."/>
            <person name="Silar P."/>
            <person name="Natvig D.O."/>
            <person name="Lalanne C."/>
            <person name="Gautier V."/>
            <person name="Ament-Velasquez S.L."/>
            <person name="Kruys A."/>
            <person name="Hutchinson M.I."/>
            <person name="Powell A.J."/>
            <person name="Barry K."/>
            <person name="Miller A.N."/>
            <person name="Grigoriev I.V."/>
            <person name="Debuchy R."/>
            <person name="Gladieux P."/>
            <person name="Hiltunen Thoren M."/>
            <person name="Johannesson H."/>
        </authorList>
    </citation>
    <scope>NUCLEOTIDE SEQUENCE</scope>
    <source>
        <strain evidence="6">FGSC 1904</strain>
    </source>
</reference>
<dbReference type="PANTHER" id="PTHR23074:SF17">
    <property type="entry name" value="FIDGETIN-LIKE PROTEIN 1"/>
    <property type="match status" value="1"/>
</dbReference>
<feature type="region of interest" description="Disordered" evidence="4">
    <location>
        <begin position="100"/>
        <end position="543"/>
    </location>
</feature>
<sequence>MLRNRSAASVLQKTYDESYLTCSTAVYYEGQGNEDEAMRCWKQALEQIYDQQTNKILPTFTPRSETEKALVESLRQLEIQCKERIDLLEALRLSRLESLKHEASTPSASRLSPLPNPSETLKGWIGDGTVPAATYTDLSRPNPTKRPFVGTRSTSEQTMPTPGPSAEPATPGAEFPFTSPRPVLAPPLLASRSSLEEVTSSRTRSPEKHTMRTTLRTGRLGDKKASHRQTPSTSVSERPGASKAASLAWSYLGKRERSSPSGSASGNSGGAGNTDQAGSAPSTSSPYSSERLLQSPALAGRQQQWDTHTRRLVTGRPRSQSKAPGDGRHTPESSTPRRSNEHTHRRQSSFTISAAAASSALNSLTLKDSNGRSLLEGEEGLRVRTAPLQTPKRRPMPRTGDTDDEDTLHSARGSAATTRKSNRQISDPMLGQRKPIGRSSFSTSTTRPAPGRSAMAQDVDTPRMSARSRGKKLEQPPTSSSSEDSEYETTRRSTARQQHLRRQRLKQREASLVLDTPVHNPESLESEGEDGAAQQRSEAARWNKQKAKILRRLPPGVDEHAAKQILNDIVVQGDQVHWSDIAGLEVAKNALRETVVYPFLRPDLFKGLREPARGMLLFGPPGTGKTMLARAVATESKSTFFSISASSLTSKYLGESEKLVRALFALAKVLSPSIIFVDEIDSLLSQRSGSGEHEATMRIKTEFLIQWSDLQRAAAGRETTAKGTKEDGTEGDVNRVLVLAATNLPWAIDEAARRRFVRRQYIPLPEADTRAIQFKTLLSQQKHTLTNEDIKELVNLTDVYLAKYVHLAGFSGSDITALAKDAAMGPLRSLGEALLQTTMDQIRPIELQDFVTSLATIRPSVSKANLKFYEDWARDFGERGG</sequence>
<dbReference type="InterPro" id="IPR027417">
    <property type="entry name" value="P-loop_NTPase"/>
</dbReference>
<dbReference type="InterPro" id="IPR003593">
    <property type="entry name" value="AAA+_ATPase"/>
</dbReference>
<gene>
    <name evidence="6" type="ORF">B0T20DRAFT_456726</name>
</gene>
<dbReference type="SUPFAM" id="SSF52540">
    <property type="entry name" value="P-loop containing nucleoside triphosphate hydrolases"/>
    <property type="match status" value="1"/>
</dbReference>
<dbReference type="InterPro" id="IPR015415">
    <property type="entry name" value="Spast_Vps4_C"/>
</dbReference>
<feature type="compositionally biased region" description="Polar residues" evidence="4">
    <location>
        <begin position="361"/>
        <end position="372"/>
    </location>
</feature>
<dbReference type="PROSITE" id="PS00674">
    <property type="entry name" value="AAA"/>
    <property type="match status" value="1"/>
</dbReference>
<keyword evidence="6" id="KW-0378">Hydrolase</keyword>
<feature type="domain" description="AAA+ ATPase" evidence="5">
    <location>
        <begin position="611"/>
        <end position="766"/>
    </location>
</feature>
<feature type="compositionally biased region" description="Polar residues" evidence="4">
    <location>
        <begin position="151"/>
        <end position="160"/>
    </location>
</feature>
<dbReference type="EMBL" id="JAUTDP010000013">
    <property type="protein sequence ID" value="KAK3391564.1"/>
    <property type="molecule type" value="Genomic_DNA"/>
</dbReference>
<dbReference type="Pfam" id="PF00004">
    <property type="entry name" value="AAA"/>
    <property type="match status" value="1"/>
</dbReference>
<dbReference type="InterPro" id="IPR003959">
    <property type="entry name" value="ATPase_AAA_core"/>
</dbReference>
<dbReference type="Pfam" id="PF09336">
    <property type="entry name" value="Vps4_C"/>
    <property type="match status" value="1"/>
</dbReference>
<comment type="similarity">
    <text evidence="1">Belongs to the AAA ATPase family.</text>
</comment>
<evidence type="ECO:0000313" key="7">
    <source>
        <dbReference type="Proteomes" id="UP001281003"/>
    </source>
</evidence>
<dbReference type="FunFam" id="1.10.8.60:FF:000022">
    <property type="entry name" value="Fidgetin like 1"/>
    <property type="match status" value="1"/>
</dbReference>